<name>A0AAV7DIH4_ENGPU</name>
<feature type="non-terminal residue" evidence="15">
    <location>
        <position position="1"/>
    </location>
</feature>
<dbReference type="AlphaFoldDB" id="A0AAV7DIH4"/>
<dbReference type="PROSITE" id="PS00237">
    <property type="entry name" value="G_PROTEIN_RECEP_F1_1"/>
    <property type="match status" value="1"/>
</dbReference>
<organism evidence="15 16">
    <name type="scientific">Engystomops pustulosus</name>
    <name type="common">Tungara frog</name>
    <name type="synonym">Physalaemus pustulosus</name>
    <dbReference type="NCBI Taxonomy" id="76066"/>
    <lineage>
        <taxon>Eukaryota</taxon>
        <taxon>Metazoa</taxon>
        <taxon>Chordata</taxon>
        <taxon>Craniata</taxon>
        <taxon>Vertebrata</taxon>
        <taxon>Euteleostomi</taxon>
        <taxon>Amphibia</taxon>
        <taxon>Batrachia</taxon>
        <taxon>Anura</taxon>
        <taxon>Neobatrachia</taxon>
        <taxon>Hyloidea</taxon>
        <taxon>Leptodactylidae</taxon>
        <taxon>Leiuperinae</taxon>
        <taxon>Engystomops</taxon>
    </lineage>
</organism>
<sequence length="294" mass="33391">FLLAEFPYYGSLRIIILFLLLVSYVITLSGNILIITVILRHQSLRTPMYFFLSNLSIVEIFITTTVTPKFLSIIAFGNRKIPLWGCYLQCYFYFVLASVDFFLLAVMAFDRFVAICQPLHYVTVMSCRLCISFALFCWFGGLASTLLPTILFFYLPICGSNVIDHFFCDIDPILKLVCQGPGPYKYSKFKTSSFTVLGSLLCIAVSYTFVIIAIFKIKADGQRWKTFSTCSSHLILVLIFYSGSVIMCLRFINGSAVNFNKMPVVLNTIVTPMLNPFIYTLRNRQVKSAIQAVF</sequence>
<feature type="transmembrane region" description="Helical" evidence="13">
    <location>
        <begin position="129"/>
        <end position="155"/>
    </location>
</feature>
<keyword evidence="5 13" id="KW-0552">Olfaction</keyword>
<keyword evidence="11 12" id="KW-0807">Transducer</keyword>
<dbReference type="Gene3D" id="1.20.1070.10">
    <property type="entry name" value="Rhodopsin 7-helix transmembrane proteins"/>
    <property type="match status" value="1"/>
</dbReference>
<feature type="transmembrane region" description="Helical" evidence="13">
    <location>
        <begin position="91"/>
        <end position="109"/>
    </location>
</feature>
<feature type="transmembrane region" description="Helical" evidence="13">
    <location>
        <begin position="12"/>
        <end position="39"/>
    </location>
</feature>
<accession>A0AAV7DIH4</accession>
<dbReference type="PRINTS" id="PR00237">
    <property type="entry name" value="GPCRRHODOPSN"/>
</dbReference>
<gene>
    <name evidence="15" type="ORF">GDO81_001894</name>
</gene>
<dbReference type="Proteomes" id="UP000824782">
    <property type="component" value="Unassembled WGS sequence"/>
</dbReference>
<evidence type="ECO:0000256" key="7">
    <source>
        <dbReference type="ARBA" id="ARBA00023040"/>
    </source>
</evidence>
<feature type="transmembrane region" description="Helical" evidence="13">
    <location>
        <begin position="51"/>
        <end position="71"/>
    </location>
</feature>
<dbReference type="InterPro" id="IPR000276">
    <property type="entry name" value="GPCR_Rhodpsn"/>
</dbReference>
<evidence type="ECO:0000256" key="1">
    <source>
        <dbReference type="ARBA" id="ARBA00004651"/>
    </source>
</evidence>
<dbReference type="SUPFAM" id="SSF81321">
    <property type="entry name" value="Family A G protein-coupled receptor-like"/>
    <property type="match status" value="1"/>
</dbReference>
<keyword evidence="8 13" id="KW-0472">Membrane</keyword>
<evidence type="ECO:0000256" key="4">
    <source>
        <dbReference type="ARBA" id="ARBA00022692"/>
    </source>
</evidence>
<evidence type="ECO:0000256" key="6">
    <source>
        <dbReference type="ARBA" id="ARBA00022989"/>
    </source>
</evidence>
<proteinExistence type="inferred from homology"/>
<evidence type="ECO:0000256" key="5">
    <source>
        <dbReference type="ARBA" id="ARBA00022725"/>
    </source>
</evidence>
<evidence type="ECO:0000256" key="3">
    <source>
        <dbReference type="ARBA" id="ARBA00022606"/>
    </source>
</evidence>
<dbReference type="Pfam" id="PF13853">
    <property type="entry name" value="7tm_4"/>
    <property type="match status" value="1"/>
</dbReference>
<evidence type="ECO:0000259" key="14">
    <source>
        <dbReference type="PROSITE" id="PS50262"/>
    </source>
</evidence>
<evidence type="ECO:0000313" key="15">
    <source>
        <dbReference type="EMBL" id="KAG8596401.1"/>
    </source>
</evidence>
<dbReference type="InterPro" id="IPR017452">
    <property type="entry name" value="GPCR_Rhodpsn_7TM"/>
</dbReference>
<keyword evidence="6 13" id="KW-1133">Transmembrane helix</keyword>
<dbReference type="GO" id="GO:0004930">
    <property type="term" value="F:G protein-coupled receptor activity"/>
    <property type="evidence" value="ECO:0007669"/>
    <property type="project" value="UniProtKB-KW"/>
</dbReference>
<evidence type="ECO:0000256" key="13">
    <source>
        <dbReference type="RuleBase" id="RU363047"/>
    </source>
</evidence>
<dbReference type="InterPro" id="IPR000725">
    <property type="entry name" value="Olfact_rcpt"/>
</dbReference>
<evidence type="ECO:0000256" key="11">
    <source>
        <dbReference type="ARBA" id="ARBA00023224"/>
    </source>
</evidence>
<evidence type="ECO:0000313" key="16">
    <source>
        <dbReference type="Proteomes" id="UP000824782"/>
    </source>
</evidence>
<feature type="transmembrane region" description="Helical" evidence="13">
    <location>
        <begin position="194"/>
        <end position="215"/>
    </location>
</feature>
<feature type="domain" description="G-protein coupled receptors family 1 profile" evidence="14">
    <location>
        <begin position="30"/>
        <end position="279"/>
    </location>
</feature>
<evidence type="ECO:0000256" key="8">
    <source>
        <dbReference type="ARBA" id="ARBA00023136"/>
    </source>
</evidence>
<dbReference type="EMBL" id="WNYA01000001">
    <property type="protein sequence ID" value="KAG8596401.1"/>
    <property type="molecule type" value="Genomic_DNA"/>
</dbReference>
<comment type="subcellular location">
    <subcellularLocation>
        <location evidence="1 13">Cell membrane</location>
        <topology evidence="1 13">Multi-pass membrane protein</topology>
    </subcellularLocation>
</comment>
<dbReference type="GO" id="GO:0004984">
    <property type="term" value="F:olfactory receptor activity"/>
    <property type="evidence" value="ECO:0007669"/>
    <property type="project" value="InterPro"/>
</dbReference>
<dbReference type="GO" id="GO:0005886">
    <property type="term" value="C:plasma membrane"/>
    <property type="evidence" value="ECO:0007669"/>
    <property type="project" value="UniProtKB-SubCell"/>
</dbReference>
<keyword evidence="3 13" id="KW-0716">Sensory transduction</keyword>
<comment type="similarity">
    <text evidence="12">Belongs to the G-protein coupled receptor 1 family.</text>
</comment>
<keyword evidence="7 12" id="KW-0297">G-protein coupled receptor</keyword>
<reference evidence="15" key="1">
    <citation type="thesis" date="2020" institute="ProQuest LLC" country="789 East Eisenhower Parkway, Ann Arbor, MI, USA">
        <title>Comparative Genomics and Chromosome Evolution.</title>
        <authorList>
            <person name="Mudd A.B."/>
        </authorList>
    </citation>
    <scope>NUCLEOTIDE SEQUENCE</scope>
    <source>
        <strain evidence="15">237g6f4</strain>
        <tissue evidence="15">Blood</tissue>
    </source>
</reference>
<evidence type="ECO:0000256" key="9">
    <source>
        <dbReference type="ARBA" id="ARBA00023170"/>
    </source>
</evidence>
<dbReference type="InterPro" id="IPR047132">
    <property type="entry name" value="Olfact_rcpt_6C-like"/>
</dbReference>
<keyword evidence="16" id="KW-1185">Reference proteome</keyword>
<dbReference type="FunFam" id="1.20.1070.10:FF:000010">
    <property type="entry name" value="Olfactory receptor"/>
    <property type="match status" value="1"/>
</dbReference>
<feature type="transmembrane region" description="Helical" evidence="13">
    <location>
        <begin position="264"/>
        <end position="281"/>
    </location>
</feature>
<evidence type="ECO:0000256" key="2">
    <source>
        <dbReference type="ARBA" id="ARBA00022475"/>
    </source>
</evidence>
<evidence type="ECO:0000256" key="12">
    <source>
        <dbReference type="RuleBase" id="RU000688"/>
    </source>
</evidence>
<dbReference type="PRINTS" id="PR00245">
    <property type="entry name" value="OLFACTORYR"/>
</dbReference>
<keyword evidence="4 12" id="KW-0812">Transmembrane</keyword>
<dbReference type="PANTHER" id="PTHR26454:SF18">
    <property type="entry name" value="OLFACTORY RECEPTOR 6C76"/>
    <property type="match status" value="1"/>
</dbReference>
<protein>
    <recommendedName>
        <fullName evidence="13">Olfactory receptor</fullName>
    </recommendedName>
</protein>
<keyword evidence="2 13" id="KW-1003">Cell membrane</keyword>
<feature type="non-terminal residue" evidence="15">
    <location>
        <position position="294"/>
    </location>
</feature>
<dbReference type="PROSITE" id="PS50262">
    <property type="entry name" value="G_PROTEIN_RECEP_F1_2"/>
    <property type="match status" value="1"/>
</dbReference>
<feature type="transmembrane region" description="Helical" evidence="13">
    <location>
        <begin position="227"/>
        <end position="252"/>
    </location>
</feature>
<dbReference type="PANTHER" id="PTHR26454">
    <property type="entry name" value="OLFACTORY RECEPTOR"/>
    <property type="match status" value="1"/>
</dbReference>
<keyword evidence="10" id="KW-0325">Glycoprotein</keyword>
<comment type="caution">
    <text evidence="15">The sequence shown here is derived from an EMBL/GenBank/DDBJ whole genome shotgun (WGS) entry which is preliminary data.</text>
</comment>
<evidence type="ECO:0000256" key="10">
    <source>
        <dbReference type="ARBA" id="ARBA00023180"/>
    </source>
</evidence>
<keyword evidence="9 12" id="KW-0675">Receptor</keyword>